<dbReference type="EnsemblMetazoa" id="Aqu2.1.39636_001">
    <property type="protein sequence ID" value="Aqu2.1.39636_001"/>
    <property type="gene ID" value="Aqu2.1.39636"/>
</dbReference>
<dbReference type="eggNOG" id="KOG0198">
    <property type="taxonomic scope" value="Eukaryota"/>
</dbReference>
<feature type="region of interest" description="Disordered" evidence="1">
    <location>
        <begin position="29"/>
        <end position="62"/>
    </location>
</feature>
<sequence length="72" mass="8189">MACTENPAKMEIGTKTETQKVVMLNEAKERPAVRKSRSKPTLRVQKSQTVVKGIPEPDGDNIDYKLRFDEKQ</sequence>
<evidence type="ECO:0000313" key="2">
    <source>
        <dbReference type="EnsemblMetazoa" id="Aqu2.1.39636_001"/>
    </source>
</evidence>
<organism evidence="2">
    <name type="scientific">Amphimedon queenslandica</name>
    <name type="common">Sponge</name>
    <dbReference type="NCBI Taxonomy" id="400682"/>
    <lineage>
        <taxon>Eukaryota</taxon>
        <taxon>Metazoa</taxon>
        <taxon>Porifera</taxon>
        <taxon>Demospongiae</taxon>
        <taxon>Heteroscleromorpha</taxon>
        <taxon>Haplosclerida</taxon>
        <taxon>Niphatidae</taxon>
        <taxon>Amphimedon</taxon>
    </lineage>
</organism>
<accession>A0A1X7VHX7</accession>
<protein>
    <submittedName>
        <fullName evidence="2">Uncharacterized protein</fullName>
    </submittedName>
</protein>
<name>A0A1X7VHX7_AMPQE</name>
<proteinExistence type="predicted"/>
<dbReference type="AlphaFoldDB" id="A0A1X7VHX7"/>
<evidence type="ECO:0000256" key="1">
    <source>
        <dbReference type="SAM" id="MobiDB-lite"/>
    </source>
</evidence>
<reference evidence="2" key="1">
    <citation type="submission" date="2017-05" db="UniProtKB">
        <authorList>
            <consortium name="EnsemblMetazoa"/>
        </authorList>
    </citation>
    <scope>IDENTIFICATION</scope>
</reference>
<dbReference type="InParanoid" id="A0A1X7VHX7"/>